<accession>A0A7I9Y6N7</accession>
<comment type="caution">
    <text evidence="1">The sequence shown here is derived from an EMBL/GenBank/DDBJ whole genome shotgun (WGS) entry which is preliminary data.</text>
</comment>
<name>A0A7I9Y6N7_MYCAL</name>
<dbReference type="Proteomes" id="UP000465305">
    <property type="component" value="Unassembled WGS sequence"/>
</dbReference>
<reference evidence="1 2" key="1">
    <citation type="journal article" date="2019" name="Emerg. Microbes Infect.">
        <title>Comprehensive subspecies identification of 175 nontuberculous mycobacteria species based on 7547 genomic profiles.</title>
        <authorList>
            <person name="Matsumoto Y."/>
            <person name="Kinjo T."/>
            <person name="Motooka D."/>
            <person name="Nabeya D."/>
            <person name="Jung N."/>
            <person name="Uechi K."/>
            <person name="Horii T."/>
            <person name="Iida T."/>
            <person name="Fujita J."/>
            <person name="Nakamura S."/>
        </authorList>
    </citation>
    <scope>NUCLEOTIDE SEQUENCE [LARGE SCALE GENOMIC DNA]</scope>
    <source>
        <strain evidence="1 2">JCM 30723</strain>
    </source>
</reference>
<protein>
    <submittedName>
        <fullName evidence="1">Uncharacterized protein</fullName>
    </submittedName>
</protein>
<gene>
    <name evidence="1" type="ORF">MALGJ_09970</name>
</gene>
<dbReference type="RefSeq" id="WP_083039593.1">
    <property type="nucleotide sequence ID" value="NZ_BLKY01000001.1"/>
</dbReference>
<evidence type="ECO:0000313" key="2">
    <source>
        <dbReference type="Proteomes" id="UP000465305"/>
    </source>
</evidence>
<dbReference type="AlphaFoldDB" id="A0A7I9Y6N7"/>
<proteinExistence type="predicted"/>
<sequence length="261" mass="29063">MVTTGIPSARRKLERAQIHADALRTAIDLFREQSPYEFEMKSLGNPRGRPDFRVIVKVTEAPAVPDSWPLIMGDILTNVRAALDHAIFPHVRDRAPDVKPRRIQYPILDSAEAFEQRVGTWFSGDVRRIVEDSQPYVSDNPNGHPLRILRELVNIDKHRSLILTNYSVGDFQIAPNDLFETVSPPTVRKTPMVTGAVVARAHLRLVRKVSGDQWMHFPCNVGYGETIEIPGIAEPAGLLQAAEGITKAIGPHLDNLEEAGC</sequence>
<dbReference type="EMBL" id="BLKY01000001">
    <property type="protein sequence ID" value="GFG84321.1"/>
    <property type="molecule type" value="Genomic_DNA"/>
</dbReference>
<organism evidence="1 2">
    <name type="scientific">Mycolicibacter algericus</name>
    <name type="common">Mycobacterium algericum</name>
    <dbReference type="NCBI Taxonomy" id="1288388"/>
    <lineage>
        <taxon>Bacteria</taxon>
        <taxon>Bacillati</taxon>
        <taxon>Actinomycetota</taxon>
        <taxon>Actinomycetes</taxon>
        <taxon>Mycobacteriales</taxon>
        <taxon>Mycobacteriaceae</taxon>
        <taxon>Mycolicibacter</taxon>
    </lineage>
</organism>
<evidence type="ECO:0000313" key="1">
    <source>
        <dbReference type="EMBL" id="GFG84321.1"/>
    </source>
</evidence>